<sequence length="73" mass="8747">VIWVERYKKMCEWENSTGITRAKKRGAEEMRSSQRANLQESARKKRKLNDKPESQNSNIWKTLKEKLIKIKKL</sequence>
<protein>
    <submittedName>
        <fullName evidence="2">23446_t:CDS:1</fullName>
    </submittedName>
</protein>
<evidence type="ECO:0000313" key="3">
    <source>
        <dbReference type="Proteomes" id="UP000789901"/>
    </source>
</evidence>
<keyword evidence="3" id="KW-1185">Reference proteome</keyword>
<dbReference type="Proteomes" id="UP000789901">
    <property type="component" value="Unassembled WGS sequence"/>
</dbReference>
<comment type="caution">
    <text evidence="2">The sequence shown here is derived from an EMBL/GenBank/DDBJ whole genome shotgun (WGS) entry which is preliminary data.</text>
</comment>
<accession>A0ABN7UUA1</accession>
<evidence type="ECO:0000313" key="2">
    <source>
        <dbReference type="EMBL" id="CAG8661484.1"/>
    </source>
</evidence>
<proteinExistence type="predicted"/>
<dbReference type="EMBL" id="CAJVQB010005423">
    <property type="protein sequence ID" value="CAG8661484.1"/>
    <property type="molecule type" value="Genomic_DNA"/>
</dbReference>
<reference evidence="2 3" key="1">
    <citation type="submission" date="2021-06" db="EMBL/GenBank/DDBJ databases">
        <authorList>
            <person name="Kallberg Y."/>
            <person name="Tangrot J."/>
            <person name="Rosling A."/>
        </authorList>
    </citation>
    <scope>NUCLEOTIDE SEQUENCE [LARGE SCALE GENOMIC DNA]</scope>
    <source>
        <strain evidence="2 3">120-4 pot B 10/14</strain>
    </source>
</reference>
<evidence type="ECO:0000256" key="1">
    <source>
        <dbReference type="SAM" id="MobiDB-lite"/>
    </source>
</evidence>
<name>A0ABN7UUA1_GIGMA</name>
<feature type="region of interest" description="Disordered" evidence="1">
    <location>
        <begin position="23"/>
        <end position="57"/>
    </location>
</feature>
<feature type="non-terminal residue" evidence="2">
    <location>
        <position position="1"/>
    </location>
</feature>
<gene>
    <name evidence="2" type="ORF">GMARGA_LOCUS9905</name>
</gene>
<organism evidence="2 3">
    <name type="scientific">Gigaspora margarita</name>
    <dbReference type="NCBI Taxonomy" id="4874"/>
    <lineage>
        <taxon>Eukaryota</taxon>
        <taxon>Fungi</taxon>
        <taxon>Fungi incertae sedis</taxon>
        <taxon>Mucoromycota</taxon>
        <taxon>Glomeromycotina</taxon>
        <taxon>Glomeromycetes</taxon>
        <taxon>Diversisporales</taxon>
        <taxon>Gigasporaceae</taxon>
        <taxon>Gigaspora</taxon>
    </lineage>
</organism>